<dbReference type="Proteomes" id="UP000789366">
    <property type="component" value="Unassembled WGS sequence"/>
</dbReference>
<name>A0ACA9P3R0_9GLOM</name>
<organism evidence="1 2">
    <name type="scientific">Cetraspora pellucida</name>
    <dbReference type="NCBI Taxonomy" id="1433469"/>
    <lineage>
        <taxon>Eukaryota</taxon>
        <taxon>Fungi</taxon>
        <taxon>Fungi incertae sedis</taxon>
        <taxon>Mucoromycota</taxon>
        <taxon>Glomeromycotina</taxon>
        <taxon>Glomeromycetes</taxon>
        <taxon>Diversisporales</taxon>
        <taxon>Gigasporaceae</taxon>
        <taxon>Cetraspora</taxon>
    </lineage>
</organism>
<keyword evidence="2" id="KW-1185">Reference proteome</keyword>
<evidence type="ECO:0000313" key="1">
    <source>
        <dbReference type="EMBL" id="CAG8690767.1"/>
    </source>
</evidence>
<comment type="caution">
    <text evidence="1">The sequence shown here is derived from an EMBL/GenBank/DDBJ whole genome shotgun (WGS) entry which is preliminary data.</text>
</comment>
<feature type="non-terminal residue" evidence="1">
    <location>
        <position position="285"/>
    </location>
</feature>
<evidence type="ECO:0000313" key="2">
    <source>
        <dbReference type="Proteomes" id="UP000789366"/>
    </source>
</evidence>
<sequence length="285" mass="32851">MDPLPKIRLLLNDKTTSDLIIRIDGKIYYAHKIILLLKSECFCKIFSKYKSKYFDLSCSKQYVFNVWYEYKDAVTHETEENGETSKSCSVTRDQKKVEIYYDYEIFGQFLAYGWSIQQRTTDELFAIAYLAKKFDVHGLTNLIDSLLKFLPKSWKSDDNIWEVGLMVSKWLNLDQTRLAILKFLVNCLSNADDKSKTERIIMRLEKDDLKEVERLMLEVYGQLNANAKGQESDDDSEDSVESDSSNSEASCDTTKIGKLGNNDNTHKKETAKKDDDSSSESSDES</sequence>
<proteinExistence type="predicted"/>
<dbReference type="EMBL" id="CAJVPW010020814">
    <property type="protein sequence ID" value="CAG8690767.1"/>
    <property type="molecule type" value="Genomic_DNA"/>
</dbReference>
<accession>A0ACA9P3R0</accession>
<protein>
    <submittedName>
        <fullName evidence="1">5767_t:CDS:1</fullName>
    </submittedName>
</protein>
<reference evidence="1" key="1">
    <citation type="submission" date="2021-06" db="EMBL/GenBank/DDBJ databases">
        <authorList>
            <person name="Kallberg Y."/>
            <person name="Tangrot J."/>
            <person name="Rosling A."/>
        </authorList>
    </citation>
    <scope>NUCLEOTIDE SEQUENCE</scope>
    <source>
        <strain evidence="1">28 12/20/2015</strain>
    </source>
</reference>
<gene>
    <name evidence="1" type="ORF">SPELUC_LOCUS10738</name>
</gene>